<feature type="compositionally biased region" description="Polar residues" evidence="1">
    <location>
        <begin position="30"/>
        <end position="45"/>
    </location>
</feature>
<dbReference type="KEGG" id="pms:KNP414_03326"/>
<dbReference type="PATRIC" id="fig|1036673.3.peg.3060"/>
<evidence type="ECO:0000313" key="2">
    <source>
        <dbReference type="EMBL" id="AEI41884.1"/>
    </source>
</evidence>
<gene>
    <name evidence="2" type="ordered locus">KNP414_03326</name>
</gene>
<dbReference type="Proteomes" id="UP000006620">
    <property type="component" value="Chromosome"/>
</dbReference>
<evidence type="ECO:0000313" key="3">
    <source>
        <dbReference type="Proteomes" id="UP000006620"/>
    </source>
</evidence>
<name>F8F5Z6_PAEMK</name>
<reference evidence="3" key="1">
    <citation type="submission" date="2011-06" db="EMBL/GenBank/DDBJ databases">
        <title>Complete genome sequence of Paenibacillus mucilaginosus KNP414.</title>
        <authorList>
            <person name="Wang J."/>
            <person name="Hu S."/>
            <person name="Hu X."/>
            <person name="Zhang B."/>
            <person name="Dong D."/>
            <person name="Zhang S."/>
            <person name="Zhao K."/>
            <person name="Wu D."/>
        </authorList>
    </citation>
    <scope>NUCLEOTIDE SEQUENCE [LARGE SCALE GENOMIC DNA]</scope>
    <source>
        <strain evidence="3">KNP414</strain>
    </source>
</reference>
<dbReference type="AlphaFoldDB" id="F8F5Z6"/>
<organism evidence="2 3">
    <name type="scientific">Paenibacillus mucilaginosus (strain KNP414)</name>
    <dbReference type="NCBI Taxonomy" id="1036673"/>
    <lineage>
        <taxon>Bacteria</taxon>
        <taxon>Bacillati</taxon>
        <taxon>Bacillota</taxon>
        <taxon>Bacilli</taxon>
        <taxon>Bacillales</taxon>
        <taxon>Paenibacillaceae</taxon>
        <taxon>Paenibacillus</taxon>
    </lineage>
</organism>
<sequence length="45" mass="4903">MHPFGLIYMGRMKGLMSRRAGGRGALPLSPQKSSIKESGTTVQLR</sequence>
<evidence type="ECO:0000256" key="1">
    <source>
        <dbReference type="SAM" id="MobiDB-lite"/>
    </source>
</evidence>
<feature type="region of interest" description="Disordered" evidence="1">
    <location>
        <begin position="20"/>
        <end position="45"/>
    </location>
</feature>
<dbReference type="HOGENOM" id="CLU_3202875_0_0_9"/>
<protein>
    <submittedName>
        <fullName evidence="2">Uncharacterized protein</fullName>
    </submittedName>
</protein>
<proteinExistence type="predicted"/>
<reference evidence="2 3" key="2">
    <citation type="journal article" date="2013" name="Genome Announc.">
        <title>Genome Sequence of Growth-Improving Paenibacillus mucilaginosus Strain KNP414.</title>
        <authorList>
            <person name="Lu J.J."/>
            <person name="Wang J.F."/>
            <person name="Hu X.F."/>
        </authorList>
    </citation>
    <scope>NUCLEOTIDE SEQUENCE [LARGE SCALE GENOMIC DNA]</scope>
    <source>
        <strain evidence="2 3">KNP414</strain>
    </source>
</reference>
<accession>F8F5Z6</accession>
<dbReference type="EMBL" id="CP002869">
    <property type="protein sequence ID" value="AEI41884.1"/>
    <property type="molecule type" value="Genomic_DNA"/>
</dbReference>